<evidence type="ECO:0000256" key="1">
    <source>
        <dbReference type="ARBA" id="ARBA00004141"/>
    </source>
</evidence>
<evidence type="ECO:0000256" key="8">
    <source>
        <dbReference type="SAM" id="Phobius"/>
    </source>
</evidence>
<comment type="subcellular location">
    <subcellularLocation>
        <location evidence="1">Membrane</location>
        <topology evidence="1">Multi-pass membrane protein</topology>
    </subcellularLocation>
</comment>
<keyword evidence="4 8" id="KW-1133">Transmembrane helix</keyword>
<evidence type="ECO:0000256" key="7">
    <source>
        <dbReference type="SAM" id="MobiDB-lite"/>
    </source>
</evidence>
<dbReference type="InterPro" id="IPR023271">
    <property type="entry name" value="Aquaporin-like"/>
</dbReference>
<feature type="transmembrane region" description="Helical" evidence="8">
    <location>
        <begin position="109"/>
        <end position="130"/>
    </location>
</feature>
<keyword evidence="5 8" id="KW-0472">Membrane</keyword>
<evidence type="ECO:0000256" key="4">
    <source>
        <dbReference type="ARBA" id="ARBA00022989"/>
    </source>
</evidence>
<dbReference type="EMBL" id="CAWUHC010000073">
    <property type="protein sequence ID" value="CAK7228568.1"/>
    <property type="molecule type" value="Genomic_DNA"/>
</dbReference>
<keyword evidence="10" id="KW-1185">Reference proteome</keyword>
<dbReference type="Proteomes" id="UP001642406">
    <property type="component" value="Unassembled WGS sequence"/>
</dbReference>
<dbReference type="SUPFAM" id="SSF81338">
    <property type="entry name" value="Aquaporin-like"/>
    <property type="match status" value="1"/>
</dbReference>
<dbReference type="PANTHER" id="PTHR19139">
    <property type="entry name" value="AQUAPORIN TRANSPORTER"/>
    <property type="match status" value="1"/>
</dbReference>
<protein>
    <submittedName>
        <fullName evidence="9">Aquaporin-1</fullName>
    </submittedName>
</protein>
<comment type="similarity">
    <text evidence="2 6">Belongs to the MIP/aquaporin (TC 1.A.8) family.</text>
</comment>
<dbReference type="Pfam" id="PF00230">
    <property type="entry name" value="MIP"/>
    <property type="match status" value="1"/>
</dbReference>
<dbReference type="PRINTS" id="PR00783">
    <property type="entry name" value="MINTRINSICP"/>
</dbReference>
<name>A0ABP0C980_9PEZI</name>
<feature type="transmembrane region" description="Helical" evidence="8">
    <location>
        <begin position="20"/>
        <end position="42"/>
    </location>
</feature>
<proteinExistence type="inferred from homology"/>
<dbReference type="PANTHER" id="PTHR19139:SF199">
    <property type="entry name" value="MIP17260P"/>
    <property type="match status" value="1"/>
</dbReference>
<feature type="transmembrane region" description="Helical" evidence="8">
    <location>
        <begin position="176"/>
        <end position="196"/>
    </location>
</feature>
<comment type="caution">
    <text evidence="9">The sequence shown here is derived from an EMBL/GenBank/DDBJ whole genome shotgun (WGS) entry which is preliminary data.</text>
</comment>
<keyword evidence="3 6" id="KW-0812">Transmembrane</keyword>
<feature type="compositionally biased region" description="Polar residues" evidence="7">
    <location>
        <begin position="312"/>
        <end position="324"/>
    </location>
</feature>
<feature type="region of interest" description="Disordered" evidence="7">
    <location>
        <begin position="267"/>
        <end position="327"/>
    </location>
</feature>
<dbReference type="InterPro" id="IPR000425">
    <property type="entry name" value="MIP"/>
</dbReference>
<feature type="transmembrane region" description="Helical" evidence="8">
    <location>
        <begin position="63"/>
        <end position="82"/>
    </location>
</feature>
<evidence type="ECO:0000256" key="5">
    <source>
        <dbReference type="ARBA" id="ARBA00023136"/>
    </source>
</evidence>
<sequence length="376" mass="39786">MGASADVHTFARKLPQEPKNLFVAGLAEFVGTFLFLFFALGGTTAVNNAGPQDAVLAADPSQLLYICMCFGFSLAVTVWMFFRVSGGLFNPVVTLSLCLVGAVGPVRGVIVFIAQLLGGICAAAVLSALLPGELQASTTLRDDTSIARGLFIEMFATSLLVLSILLMAVEKHRATFTAPLCIGLSLFVAELMSIPYTGGGVNPARSFGPCVATHSFTGYQWIYWVGPILGSLLATAFYKIIKFLEYETCNPGQDGCGESDQVFNLHHEGSHSLNSNPNMLNNGNNAGHHHSGSDASGNRNNLEAKLSGDTRIGNNDYRNSTAMSPSAKMAAPVVNDHAYRNANNLETGNGGINGVNNVAVEGYNNAVLDEANPARM</sequence>
<evidence type="ECO:0000256" key="2">
    <source>
        <dbReference type="ARBA" id="ARBA00006175"/>
    </source>
</evidence>
<feature type="transmembrane region" description="Helical" evidence="8">
    <location>
        <begin position="221"/>
        <end position="241"/>
    </location>
</feature>
<feature type="transmembrane region" description="Helical" evidence="8">
    <location>
        <begin position="88"/>
        <end position="104"/>
    </location>
</feature>
<evidence type="ECO:0000256" key="6">
    <source>
        <dbReference type="RuleBase" id="RU000477"/>
    </source>
</evidence>
<accession>A0ABP0C980</accession>
<evidence type="ECO:0000313" key="10">
    <source>
        <dbReference type="Proteomes" id="UP001642406"/>
    </source>
</evidence>
<evidence type="ECO:0000256" key="3">
    <source>
        <dbReference type="ARBA" id="ARBA00022692"/>
    </source>
</evidence>
<dbReference type="InterPro" id="IPR034294">
    <property type="entry name" value="Aquaporin_transptr"/>
</dbReference>
<evidence type="ECO:0000313" key="9">
    <source>
        <dbReference type="EMBL" id="CAK7228568.1"/>
    </source>
</evidence>
<organism evidence="9 10">
    <name type="scientific">Sporothrix bragantina</name>
    <dbReference type="NCBI Taxonomy" id="671064"/>
    <lineage>
        <taxon>Eukaryota</taxon>
        <taxon>Fungi</taxon>
        <taxon>Dikarya</taxon>
        <taxon>Ascomycota</taxon>
        <taxon>Pezizomycotina</taxon>
        <taxon>Sordariomycetes</taxon>
        <taxon>Sordariomycetidae</taxon>
        <taxon>Ophiostomatales</taxon>
        <taxon>Ophiostomataceae</taxon>
        <taxon>Sporothrix</taxon>
    </lineage>
</organism>
<keyword evidence="6" id="KW-0813">Transport</keyword>
<feature type="transmembrane region" description="Helical" evidence="8">
    <location>
        <begin position="150"/>
        <end position="169"/>
    </location>
</feature>
<gene>
    <name evidence="9" type="primary">AQY1</name>
    <name evidence="9" type="ORF">SBRCBS47491_006949</name>
</gene>
<dbReference type="Gene3D" id="1.20.1080.10">
    <property type="entry name" value="Glycerol uptake facilitator protein"/>
    <property type="match status" value="1"/>
</dbReference>
<feature type="compositionally biased region" description="Low complexity" evidence="7">
    <location>
        <begin position="271"/>
        <end position="286"/>
    </location>
</feature>
<reference evidence="9 10" key="1">
    <citation type="submission" date="2024-01" db="EMBL/GenBank/DDBJ databases">
        <authorList>
            <person name="Allen C."/>
            <person name="Tagirdzhanova G."/>
        </authorList>
    </citation>
    <scope>NUCLEOTIDE SEQUENCE [LARGE SCALE GENOMIC DNA]</scope>
</reference>